<dbReference type="AlphaFoldDB" id="A0A1Y6IW27"/>
<feature type="domain" description="Peptidase S54 GlpG peptidase N-terminal" evidence="11">
    <location>
        <begin position="1"/>
        <end position="86"/>
    </location>
</feature>
<feature type="domain" description="Peptidase S54 rhomboid" evidence="10">
    <location>
        <begin position="136"/>
        <end position="272"/>
    </location>
</feature>
<dbReference type="SUPFAM" id="SSF144091">
    <property type="entry name" value="Rhomboid-like"/>
    <property type="match status" value="1"/>
</dbReference>
<keyword evidence="15" id="KW-1185">Reference proteome</keyword>
<dbReference type="Pfam" id="PF01694">
    <property type="entry name" value="Rhomboid"/>
    <property type="match status" value="1"/>
</dbReference>
<protein>
    <submittedName>
        <fullName evidence="12">Rhomboid family intramembrane serine protease GlpG</fullName>
    </submittedName>
    <submittedName>
        <fullName evidence="13">Rhomboid protease GlpG</fullName>
        <ecNumber evidence="12 13">3.4.21.105</ecNumber>
    </submittedName>
</protein>
<sequence>MIRLITIDNPRLGQAFIDYMALKRIEIAMMPEAEGQFCLWLLKDDDLYETEAELKLFLQNPGDTKYSAASWATDSRHKPSFHYRSPGVLQLLQAKAGHMTLGVMGLCVVIFILQSLGLQQTIFDLFHFPASQSQTWEIWRWVTPAFLHFSILHIIFNLLWWWFLGGDIEKRLGAWKLATLLVLSSAGSGIVQYWVDGPGFGGLSGVVYALVGFLWIVGWKKPELELSIQKPLLGFMLVWLVIGFIQPFMPIANSAHVAGLLIGAGLGFYESRRLAD</sequence>
<evidence type="ECO:0000259" key="11">
    <source>
        <dbReference type="Pfam" id="PF12122"/>
    </source>
</evidence>
<dbReference type="RefSeq" id="WP_087481896.1">
    <property type="nucleotide sequence ID" value="NZ_AP024883.1"/>
</dbReference>
<evidence type="ECO:0000313" key="15">
    <source>
        <dbReference type="Proteomes" id="UP001283366"/>
    </source>
</evidence>
<dbReference type="InterPro" id="IPR050925">
    <property type="entry name" value="Rhomboid_protease_S54"/>
</dbReference>
<feature type="transmembrane region" description="Helical" evidence="9">
    <location>
        <begin position="200"/>
        <end position="219"/>
    </location>
</feature>
<evidence type="ECO:0000313" key="14">
    <source>
        <dbReference type="Proteomes" id="UP000196125"/>
    </source>
</evidence>
<comment type="similarity">
    <text evidence="2">Belongs to the peptidase S54 family.</text>
</comment>
<evidence type="ECO:0000256" key="6">
    <source>
        <dbReference type="ARBA" id="ARBA00022801"/>
    </source>
</evidence>
<evidence type="ECO:0000313" key="12">
    <source>
        <dbReference type="EMBL" id="MDW6002604.1"/>
    </source>
</evidence>
<reference evidence="12 15" key="2">
    <citation type="submission" date="2023-11" db="EMBL/GenBank/DDBJ databases">
        <title>Plant-associative lifestyle of Vibrio porteresiae and its evolutionary dynamics.</title>
        <authorList>
            <person name="Rameshkumar N."/>
            <person name="Kirti K."/>
        </authorList>
    </citation>
    <scope>NUCLEOTIDE SEQUENCE [LARGE SCALE GENOMIC DNA]</scope>
    <source>
        <strain evidence="12 15">MSSRF38</strain>
    </source>
</reference>
<dbReference type="EMBL" id="FXXI01000007">
    <property type="protein sequence ID" value="SMS01864.1"/>
    <property type="molecule type" value="Genomic_DNA"/>
</dbReference>
<evidence type="ECO:0000313" key="13">
    <source>
        <dbReference type="EMBL" id="SMS01864.1"/>
    </source>
</evidence>
<evidence type="ECO:0000256" key="4">
    <source>
        <dbReference type="ARBA" id="ARBA00022519"/>
    </source>
</evidence>
<dbReference type="Gene3D" id="1.20.1540.10">
    <property type="entry name" value="Rhomboid-like"/>
    <property type="match status" value="1"/>
</dbReference>
<dbReference type="EC" id="3.4.21.105" evidence="12 13"/>
<dbReference type="InterPro" id="IPR022732">
    <property type="entry name" value="Peptidase_S54_GlpG_N"/>
</dbReference>
<dbReference type="Proteomes" id="UP000196125">
    <property type="component" value="Unassembled WGS sequence"/>
</dbReference>
<accession>A0A1Y6IW27</accession>
<evidence type="ECO:0000256" key="7">
    <source>
        <dbReference type="ARBA" id="ARBA00022989"/>
    </source>
</evidence>
<feature type="transmembrane region" description="Helical" evidence="9">
    <location>
        <begin position="138"/>
        <end position="163"/>
    </location>
</feature>
<dbReference type="Pfam" id="PF12122">
    <property type="entry name" value="Rhomboid_N"/>
    <property type="match status" value="1"/>
</dbReference>
<dbReference type="InterPro" id="IPR023662">
    <property type="entry name" value="Rhomboid_protease_GlpG"/>
</dbReference>
<dbReference type="PANTHER" id="PTHR43731">
    <property type="entry name" value="RHOMBOID PROTEASE"/>
    <property type="match status" value="1"/>
</dbReference>
<dbReference type="InterPro" id="IPR035952">
    <property type="entry name" value="Rhomboid-like_sf"/>
</dbReference>
<dbReference type="OrthoDB" id="9778341at2"/>
<evidence type="ECO:0000256" key="1">
    <source>
        <dbReference type="ARBA" id="ARBA00004141"/>
    </source>
</evidence>
<dbReference type="InterPro" id="IPR038236">
    <property type="entry name" value="GlpG_N_sf"/>
</dbReference>
<feature type="transmembrane region" description="Helical" evidence="9">
    <location>
        <begin position="175"/>
        <end position="194"/>
    </location>
</feature>
<proteinExistence type="inferred from homology"/>
<evidence type="ECO:0000256" key="9">
    <source>
        <dbReference type="SAM" id="Phobius"/>
    </source>
</evidence>
<dbReference type="NCBIfam" id="TIGR04239">
    <property type="entry name" value="rhombo_GlpG"/>
    <property type="match status" value="1"/>
</dbReference>
<keyword evidence="7 9" id="KW-1133">Transmembrane helix</keyword>
<feature type="transmembrane region" description="Helical" evidence="9">
    <location>
        <begin position="99"/>
        <end position="118"/>
    </location>
</feature>
<feature type="transmembrane region" description="Helical" evidence="9">
    <location>
        <begin position="231"/>
        <end position="249"/>
    </location>
</feature>
<keyword evidence="4" id="KW-0997">Cell inner membrane</keyword>
<gene>
    <name evidence="13" type="primary">glpG</name>
    <name evidence="12" type="ORF">SBX37_06965</name>
    <name evidence="13" type="ORF">VIM7927_03173</name>
</gene>
<dbReference type="GO" id="GO:0006508">
    <property type="term" value="P:proteolysis"/>
    <property type="evidence" value="ECO:0007669"/>
    <property type="project" value="UniProtKB-KW"/>
</dbReference>
<keyword evidence="6 13" id="KW-0378">Hydrolase</keyword>
<keyword evidence="8 9" id="KW-0472">Membrane</keyword>
<evidence type="ECO:0000256" key="5">
    <source>
        <dbReference type="ARBA" id="ARBA00022692"/>
    </source>
</evidence>
<comment type="subcellular location">
    <subcellularLocation>
        <location evidence="1">Membrane</location>
        <topology evidence="1">Multi-pass membrane protein</topology>
    </subcellularLocation>
</comment>
<evidence type="ECO:0000259" key="10">
    <source>
        <dbReference type="Pfam" id="PF01694"/>
    </source>
</evidence>
<dbReference type="Gene3D" id="3.30.70.2350">
    <property type="match status" value="1"/>
</dbReference>
<dbReference type="GO" id="GO:0004252">
    <property type="term" value="F:serine-type endopeptidase activity"/>
    <property type="evidence" value="ECO:0007669"/>
    <property type="project" value="InterPro"/>
</dbReference>
<keyword evidence="13" id="KW-0645">Protease</keyword>
<organism evidence="13 14">
    <name type="scientific">Vibrio mangrovi</name>
    <dbReference type="NCBI Taxonomy" id="474394"/>
    <lineage>
        <taxon>Bacteria</taxon>
        <taxon>Pseudomonadati</taxon>
        <taxon>Pseudomonadota</taxon>
        <taxon>Gammaproteobacteria</taxon>
        <taxon>Vibrionales</taxon>
        <taxon>Vibrionaceae</taxon>
        <taxon>Vibrio</taxon>
    </lineage>
</organism>
<dbReference type="EMBL" id="JAWRCO010000001">
    <property type="protein sequence ID" value="MDW6002604.1"/>
    <property type="molecule type" value="Genomic_DNA"/>
</dbReference>
<dbReference type="GO" id="GO:0016020">
    <property type="term" value="C:membrane"/>
    <property type="evidence" value="ECO:0007669"/>
    <property type="project" value="UniProtKB-SubCell"/>
</dbReference>
<dbReference type="InterPro" id="IPR022764">
    <property type="entry name" value="Peptidase_S54_rhomboid_dom"/>
</dbReference>
<evidence type="ECO:0000256" key="8">
    <source>
        <dbReference type="ARBA" id="ARBA00023136"/>
    </source>
</evidence>
<name>A0A1Y6IW27_9VIBR</name>
<dbReference type="PANTHER" id="PTHR43731:SF14">
    <property type="entry name" value="PRESENILIN-ASSOCIATED RHOMBOID-LIKE PROTEIN, MITOCHONDRIAL"/>
    <property type="match status" value="1"/>
</dbReference>
<keyword evidence="3" id="KW-1003">Cell membrane</keyword>
<reference evidence="13 14" key="1">
    <citation type="submission" date="2017-05" db="EMBL/GenBank/DDBJ databases">
        <authorList>
            <person name="Song R."/>
            <person name="Chenine A.L."/>
            <person name="Ruprecht R.M."/>
        </authorList>
    </citation>
    <scope>NUCLEOTIDE SEQUENCE [LARGE SCALE GENOMIC DNA]</scope>
    <source>
        <strain evidence="13 14">CECT 7927</strain>
    </source>
</reference>
<evidence type="ECO:0000256" key="3">
    <source>
        <dbReference type="ARBA" id="ARBA00022475"/>
    </source>
</evidence>
<dbReference type="Proteomes" id="UP001283366">
    <property type="component" value="Unassembled WGS sequence"/>
</dbReference>
<keyword evidence="5 9" id="KW-0812">Transmembrane</keyword>
<evidence type="ECO:0000256" key="2">
    <source>
        <dbReference type="ARBA" id="ARBA00009045"/>
    </source>
</evidence>